<accession>A0A397WA60</accession>
<evidence type="ECO:0000313" key="1">
    <source>
        <dbReference type="EMBL" id="RIB28486.1"/>
    </source>
</evidence>
<organism evidence="1 2">
    <name type="scientific">Gigaspora rosea</name>
    <dbReference type="NCBI Taxonomy" id="44941"/>
    <lineage>
        <taxon>Eukaryota</taxon>
        <taxon>Fungi</taxon>
        <taxon>Fungi incertae sedis</taxon>
        <taxon>Mucoromycota</taxon>
        <taxon>Glomeromycotina</taxon>
        <taxon>Glomeromycetes</taxon>
        <taxon>Diversisporales</taxon>
        <taxon>Gigasporaceae</taxon>
        <taxon>Gigaspora</taxon>
    </lineage>
</organism>
<keyword evidence="2" id="KW-1185">Reference proteome</keyword>
<gene>
    <name evidence="1" type="ORF">C2G38_2059226</name>
</gene>
<name>A0A397WA60_9GLOM</name>
<sequence>MKTFYIRIMLDKLYIVFEFHTAEDGYIYIYIRSCLNSYVTDGRMVSFSFACRLR</sequence>
<reference evidence="1" key="1">
    <citation type="submission" date="2018-06" db="EMBL/GenBank/DDBJ databases">
        <title>Comparative genomics reveals the genomic features of Rhizophagus irregularis, R. cerebriforme, R. diaphanum and Gigaspora rosea, and their symbiotic lifestyle signature.</title>
        <authorList>
            <person name="Morin E."/>
            <person name="San Clemente H."/>
            <person name="Chen E.C.H."/>
            <person name="De La Providencia I."/>
            <person name="Hainaut M."/>
            <person name="Kuo A."/>
            <person name="Kohler A."/>
            <person name="Murat C."/>
            <person name="Tang N."/>
            <person name="Roy S."/>
            <person name="Loubradou J."/>
            <person name="Henrissat B."/>
            <person name="Grigoriev I.V."/>
            <person name="Corradi N."/>
            <person name="Roux C."/>
            <person name="Martin F.M."/>
        </authorList>
    </citation>
    <scope>NUCLEOTIDE SEQUENCE [LARGE SCALE GENOMIC DNA]</scope>
    <source>
        <strain evidence="1">DAOM 194757</strain>
    </source>
</reference>
<evidence type="ECO:0000313" key="2">
    <source>
        <dbReference type="Proteomes" id="UP000266673"/>
    </source>
</evidence>
<dbReference type="Proteomes" id="UP000266673">
    <property type="component" value="Unassembled WGS sequence"/>
</dbReference>
<feature type="non-terminal residue" evidence="1">
    <location>
        <position position="54"/>
    </location>
</feature>
<proteinExistence type="predicted"/>
<dbReference type="EMBL" id="QKWP01000064">
    <property type="protein sequence ID" value="RIB28486.1"/>
    <property type="molecule type" value="Genomic_DNA"/>
</dbReference>
<protein>
    <submittedName>
        <fullName evidence="1">Uncharacterized protein</fullName>
    </submittedName>
</protein>
<comment type="caution">
    <text evidence="1">The sequence shown here is derived from an EMBL/GenBank/DDBJ whole genome shotgun (WGS) entry which is preliminary data.</text>
</comment>
<dbReference type="AlphaFoldDB" id="A0A397WA60"/>